<dbReference type="Proteomes" id="UP001157017">
    <property type="component" value="Unassembled WGS sequence"/>
</dbReference>
<dbReference type="SUPFAM" id="SSF50341">
    <property type="entry name" value="CheW-like"/>
    <property type="match status" value="3"/>
</dbReference>
<dbReference type="InterPro" id="IPR002545">
    <property type="entry name" value="CheW-lke_dom"/>
</dbReference>
<reference evidence="3" key="1">
    <citation type="journal article" date="2019" name="Int. J. Syst. Evol. Microbiol.">
        <title>The Global Catalogue of Microorganisms (GCM) 10K type strain sequencing project: providing services to taxonomists for standard genome sequencing and annotation.</title>
        <authorList>
            <consortium name="The Broad Institute Genomics Platform"/>
            <consortium name="The Broad Institute Genome Sequencing Center for Infectious Disease"/>
            <person name="Wu L."/>
            <person name="Ma J."/>
        </authorList>
    </citation>
    <scope>NUCLEOTIDE SEQUENCE [LARGE SCALE GENOMIC DNA]</scope>
    <source>
        <strain evidence="3">NBRC 108730</strain>
    </source>
</reference>
<accession>A0ABQ6JQ04</accession>
<name>A0ABQ6JQ04_9ACTN</name>
<dbReference type="Gene3D" id="2.40.50.180">
    <property type="entry name" value="CheA-289, Domain 4"/>
    <property type="match status" value="2"/>
</dbReference>
<evidence type="ECO:0000313" key="3">
    <source>
        <dbReference type="Proteomes" id="UP001157017"/>
    </source>
</evidence>
<gene>
    <name evidence="2" type="ORF">GCM10025868_41720</name>
</gene>
<dbReference type="Pfam" id="PF01584">
    <property type="entry name" value="CheW"/>
    <property type="match status" value="3"/>
</dbReference>
<evidence type="ECO:0000313" key="2">
    <source>
        <dbReference type="EMBL" id="GMA88922.1"/>
    </source>
</evidence>
<keyword evidence="3" id="KW-1185">Reference proteome</keyword>
<protein>
    <recommendedName>
        <fullName evidence="1">CheW-like domain-containing protein</fullName>
    </recommendedName>
</protein>
<dbReference type="InterPro" id="IPR036061">
    <property type="entry name" value="CheW-like_dom_sf"/>
</dbReference>
<evidence type="ECO:0000259" key="1">
    <source>
        <dbReference type="PROSITE" id="PS50851"/>
    </source>
</evidence>
<sequence length="307" mass="33230">MLNSEEIVVKPLSNRLKAIGLFSGATILGDGQVALILDVQAIGRRALRSEAVERATESADAATAVSEQERVLVAGIGEGRQVAVPLSSVTRLEQIPVARIERVGHREVVQYRGQILPLLRLGNHLGALGSGDGDELLLLITTSGTRSVAIVVDEIVDIADSGGTNRSDIDDHGLVGSTVVRDRVVEPARRPLRGARRRPVLLRPHRRRPGRRARARPPHQRGARMTARIATFTLDGRCYGVPVDRVQEVLRSQVRTPVPLAPPAVAGLVNLRGQVLTAIDLRARLGLPERSPTASRWWSWCASAASR</sequence>
<dbReference type="Gene3D" id="2.30.30.40">
    <property type="entry name" value="SH3 Domains"/>
    <property type="match status" value="2"/>
</dbReference>
<feature type="domain" description="CheW-like" evidence="1">
    <location>
        <begin position="226"/>
        <end position="307"/>
    </location>
</feature>
<dbReference type="PROSITE" id="PS50851">
    <property type="entry name" value="CHEW"/>
    <property type="match status" value="1"/>
</dbReference>
<proteinExistence type="predicted"/>
<comment type="caution">
    <text evidence="2">The sequence shown here is derived from an EMBL/GenBank/DDBJ whole genome shotgun (WGS) entry which is preliminary data.</text>
</comment>
<organism evidence="2 3">
    <name type="scientific">Angustibacter aerolatus</name>
    <dbReference type="NCBI Taxonomy" id="1162965"/>
    <lineage>
        <taxon>Bacteria</taxon>
        <taxon>Bacillati</taxon>
        <taxon>Actinomycetota</taxon>
        <taxon>Actinomycetes</taxon>
        <taxon>Kineosporiales</taxon>
        <taxon>Kineosporiaceae</taxon>
    </lineage>
</organism>
<dbReference type="PANTHER" id="PTHR22617">
    <property type="entry name" value="CHEMOTAXIS SENSOR HISTIDINE KINASE-RELATED"/>
    <property type="match status" value="1"/>
</dbReference>
<dbReference type="InterPro" id="IPR039315">
    <property type="entry name" value="CheW"/>
</dbReference>
<dbReference type="PANTHER" id="PTHR22617:SF23">
    <property type="entry name" value="CHEMOTAXIS PROTEIN CHEW"/>
    <property type="match status" value="1"/>
</dbReference>
<dbReference type="EMBL" id="BSUZ01000001">
    <property type="protein sequence ID" value="GMA88922.1"/>
    <property type="molecule type" value="Genomic_DNA"/>
</dbReference>